<evidence type="ECO:0000313" key="3">
    <source>
        <dbReference type="Proteomes" id="UP000775213"/>
    </source>
</evidence>
<dbReference type="AlphaFoldDB" id="A0AAV7H0L5"/>
<dbReference type="Proteomes" id="UP000775213">
    <property type="component" value="Unassembled WGS sequence"/>
</dbReference>
<accession>A0AAV7H0L5</accession>
<name>A0AAV7H0L5_DENCH</name>
<proteinExistence type="predicted"/>
<dbReference type="EMBL" id="JAGFBR010000004">
    <property type="protein sequence ID" value="KAH0467625.1"/>
    <property type="molecule type" value="Genomic_DNA"/>
</dbReference>
<comment type="caution">
    <text evidence="2">The sequence shown here is derived from an EMBL/GenBank/DDBJ whole genome shotgun (WGS) entry which is preliminary data.</text>
</comment>
<keyword evidence="3" id="KW-1185">Reference proteome</keyword>
<feature type="signal peptide" evidence="1">
    <location>
        <begin position="1"/>
        <end position="19"/>
    </location>
</feature>
<gene>
    <name evidence="2" type="ORF">IEQ34_002658</name>
</gene>
<protein>
    <submittedName>
        <fullName evidence="2">Uncharacterized protein</fullName>
    </submittedName>
</protein>
<evidence type="ECO:0000256" key="1">
    <source>
        <dbReference type="SAM" id="SignalP"/>
    </source>
</evidence>
<organism evidence="2 3">
    <name type="scientific">Dendrobium chrysotoxum</name>
    <name type="common">Orchid</name>
    <dbReference type="NCBI Taxonomy" id="161865"/>
    <lineage>
        <taxon>Eukaryota</taxon>
        <taxon>Viridiplantae</taxon>
        <taxon>Streptophyta</taxon>
        <taxon>Embryophyta</taxon>
        <taxon>Tracheophyta</taxon>
        <taxon>Spermatophyta</taxon>
        <taxon>Magnoliopsida</taxon>
        <taxon>Liliopsida</taxon>
        <taxon>Asparagales</taxon>
        <taxon>Orchidaceae</taxon>
        <taxon>Epidendroideae</taxon>
        <taxon>Malaxideae</taxon>
        <taxon>Dendrobiinae</taxon>
        <taxon>Dendrobium</taxon>
    </lineage>
</organism>
<feature type="chain" id="PRO_5043787279" evidence="1">
    <location>
        <begin position="20"/>
        <end position="60"/>
    </location>
</feature>
<keyword evidence="1" id="KW-0732">Signal</keyword>
<reference evidence="2 3" key="1">
    <citation type="journal article" date="2021" name="Hortic Res">
        <title>Chromosome-scale assembly of the Dendrobium chrysotoxum genome enhances the understanding of orchid evolution.</title>
        <authorList>
            <person name="Zhang Y."/>
            <person name="Zhang G.Q."/>
            <person name="Zhang D."/>
            <person name="Liu X.D."/>
            <person name="Xu X.Y."/>
            <person name="Sun W.H."/>
            <person name="Yu X."/>
            <person name="Zhu X."/>
            <person name="Wang Z.W."/>
            <person name="Zhao X."/>
            <person name="Zhong W.Y."/>
            <person name="Chen H."/>
            <person name="Yin W.L."/>
            <person name="Huang T."/>
            <person name="Niu S.C."/>
            <person name="Liu Z.J."/>
        </authorList>
    </citation>
    <scope>NUCLEOTIDE SEQUENCE [LARGE SCALE GENOMIC DNA]</scope>
    <source>
        <strain evidence="2">Lindl</strain>
    </source>
</reference>
<sequence>MVFLRIFFLQIILLRIVLQKGTQMKKKLPKRGPFFPPLDYNGFYCFINQLRETDPSLTCH</sequence>
<evidence type="ECO:0000313" key="2">
    <source>
        <dbReference type="EMBL" id="KAH0467625.1"/>
    </source>
</evidence>